<name>A0A0R2CJH4_9LACO</name>
<dbReference type="Proteomes" id="UP000051576">
    <property type="component" value="Unassembled WGS sequence"/>
</dbReference>
<feature type="domain" description="Glutamine amidotransferase" evidence="12">
    <location>
        <begin position="4"/>
        <end position="196"/>
    </location>
</feature>
<comment type="caution">
    <text evidence="13">The sequence shown here is derived from an EMBL/GenBank/DDBJ whole genome shotgun (WGS) entry which is preliminary data.</text>
</comment>
<feature type="active site" description="Nucleophile" evidence="10 11">
    <location>
        <position position="79"/>
    </location>
</feature>
<dbReference type="UniPathway" id="UPA00031">
    <property type="reaction ID" value="UER00010"/>
</dbReference>
<comment type="subunit">
    <text evidence="2 10">Heterodimer of HisH and HisF.</text>
</comment>
<reference evidence="13 14" key="1">
    <citation type="journal article" date="2015" name="Genome Announc.">
        <title>Expanding the biotechnology potential of lactobacilli through comparative genomics of 213 strains and associated genera.</title>
        <authorList>
            <person name="Sun Z."/>
            <person name="Harris H.M."/>
            <person name="McCann A."/>
            <person name="Guo C."/>
            <person name="Argimon S."/>
            <person name="Zhang W."/>
            <person name="Yang X."/>
            <person name="Jeffery I.B."/>
            <person name="Cooney J.C."/>
            <person name="Kagawa T.F."/>
            <person name="Liu W."/>
            <person name="Song Y."/>
            <person name="Salvetti E."/>
            <person name="Wrobel A."/>
            <person name="Rasinkangas P."/>
            <person name="Parkhill J."/>
            <person name="Rea M.C."/>
            <person name="O'Sullivan O."/>
            <person name="Ritari J."/>
            <person name="Douillard F.P."/>
            <person name="Paul Ross R."/>
            <person name="Yang R."/>
            <person name="Briner A.E."/>
            <person name="Felis G.E."/>
            <person name="de Vos W.M."/>
            <person name="Barrangou R."/>
            <person name="Klaenhammer T.R."/>
            <person name="Caufield P.W."/>
            <person name="Cui Y."/>
            <person name="Zhang H."/>
            <person name="O'Toole P.W."/>
        </authorList>
    </citation>
    <scope>NUCLEOTIDE SEQUENCE [LARGE SCALE GENOMIC DNA]</scope>
    <source>
        <strain evidence="13 14">DSM 20605</strain>
    </source>
</reference>
<dbReference type="PANTHER" id="PTHR42701:SF1">
    <property type="entry name" value="IMIDAZOLE GLYCEROL PHOSPHATE SYNTHASE SUBUNIT HISH"/>
    <property type="match status" value="1"/>
</dbReference>
<evidence type="ECO:0000313" key="14">
    <source>
        <dbReference type="Proteomes" id="UP000051576"/>
    </source>
</evidence>
<evidence type="ECO:0000256" key="1">
    <source>
        <dbReference type="ARBA" id="ARBA00005091"/>
    </source>
</evidence>
<dbReference type="EC" id="4.3.2.10" evidence="10"/>
<dbReference type="RefSeq" id="WP_010579785.1">
    <property type="nucleotide sequence ID" value="NZ_AHYZ01000036.1"/>
</dbReference>
<gene>
    <name evidence="10" type="primary">hisH</name>
    <name evidence="13" type="ORF">FD21_GL001019</name>
</gene>
<dbReference type="PROSITE" id="PS51274">
    <property type="entry name" value="GATASE_COBBQ"/>
    <property type="match status" value="1"/>
</dbReference>
<comment type="subcellular location">
    <subcellularLocation>
        <location evidence="10">Cytoplasm</location>
    </subcellularLocation>
</comment>
<keyword evidence="3 10" id="KW-0028">Amino-acid biosynthesis</keyword>
<comment type="catalytic activity">
    <reaction evidence="9 10">
        <text>L-glutamine + H2O = L-glutamate + NH4(+)</text>
        <dbReference type="Rhea" id="RHEA:15889"/>
        <dbReference type="ChEBI" id="CHEBI:15377"/>
        <dbReference type="ChEBI" id="CHEBI:28938"/>
        <dbReference type="ChEBI" id="CHEBI:29985"/>
        <dbReference type="ChEBI" id="CHEBI:58359"/>
        <dbReference type="EC" id="3.5.1.2"/>
    </reaction>
</comment>
<dbReference type="STRING" id="1133569.FD21_GL001019"/>
<evidence type="ECO:0000256" key="2">
    <source>
        <dbReference type="ARBA" id="ARBA00011152"/>
    </source>
</evidence>
<feature type="active site" evidence="10 11">
    <location>
        <position position="183"/>
    </location>
</feature>
<keyword evidence="6 10" id="KW-0368">Histidine biosynthesis</keyword>
<comment type="catalytic activity">
    <reaction evidence="8 10">
        <text>5-[(5-phospho-1-deoxy-D-ribulos-1-ylimino)methylamino]-1-(5-phospho-beta-D-ribosyl)imidazole-4-carboxamide + L-glutamine = D-erythro-1-(imidazol-4-yl)glycerol 3-phosphate + 5-amino-1-(5-phospho-beta-D-ribosyl)imidazole-4-carboxamide + L-glutamate + H(+)</text>
        <dbReference type="Rhea" id="RHEA:24793"/>
        <dbReference type="ChEBI" id="CHEBI:15378"/>
        <dbReference type="ChEBI" id="CHEBI:29985"/>
        <dbReference type="ChEBI" id="CHEBI:58278"/>
        <dbReference type="ChEBI" id="CHEBI:58359"/>
        <dbReference type="ChEBI" id="CHEBI:58475"/>
        <dbReference type="ChEBI" id="CHEBI:58525"/>
        <dbReference type="EC" id="4.3.2.10"/>
    </reaction>
</comment>
<organism evidence="13 14">
    <name type="scientific">Liquorilactobacillus vini DSM 20605</name>
    <dbReference type="NCBI Taxonomy" id="1133569"/>
    <lineage>
        <taxon>Bacteria</taxon>
        <taxon>Bacillati</taxon>
        <taxon>Bacillota</taxon>
        <taxon>Bacilli</taxon>
        <taxon>Lactobacillales</taxon>
        <taxon>Lactobacillaceae</taxon>
        <taxon>Liquorilactobacillus</taxon>
    </lineage>
</organism>
<evidence type="ECO:0000256" key="10">
    <source>
        <dbReference type="HAMAP-Rule" id="MF_00278"/>
    </source>
</evidence>
<dbReference type="OrthoDB" id="9807137at2"/>
<keyword evidence="7 10" id="KW-0456">Lyase</keyword>
<evidence type="ECO:0000256" key="3">
    <source>
        <dbReference type="ARBA" id="ARBA00022605"/>
    </source>
</evidence>
<comment type="pathway">
    <text evidence="1 10">Amino-acid biosynthesis; L-histidine biosynthesis; L-histidine from 5-phospho-alpha-D-ribose 1-diphosphate: step 5/9.</text>
</comment>
<dbReference type="AlphaFoldDB" id="A0A0R2CJH4"/>
<evidence type="ECO:0000313" key="13">
    <source>
        <dbReference type="EMBL" id="KRM88587.1"/>
    </source>
</evidence>
<evidence type="ECO:0000256" key="9">
    <source>
        <dbReference type="ARBA" id="ARBA00049534"/>
    </source>
</evidence>
<dbReference type="GO" id="GO:0000105">
    <property type="term" value="P:L-histidine biosynthetic process"/>
    <property type="evidence" value="ECO:0007669"/>
    <property type="project" value="UniProtKB-UniRule"/>
</dbReference>
<dbReference type="GO" id="GO:0016829">
    <property type="term" value="F:lyase activity"/>
    <property type="evidence" value="ECO:0007669"/>
    <property type="project" value="UniProtKB-KW"/>
</dbReference>
<dbReference type="EC" id="3.5.1.2" evidence="10"/>
<keyword evidence="14" id="KW-1185">Reference proteome</keyword>
<dbReference type="EMBL" id="AYYX01000028">
    <property type="protein sequence ID" value="KRM88587.1"/>
    <property type="molecule type" value="Genomic_DNA"/>
</dbReference>
<dbReference type="PROSITE" id="PS51273">
    <property type="entry name" value="GATASE_TYPE_1"/>
    <property type="match status" value="1"/>
</dbReference>
<dbReference type="NCBIfam" id="TIGR01855">
    <property type="entry name" value="IMP_synth_hisH"/>
    <property type="match status" value="1"/>
</dbReference>
<dbReference type="InterPro" id="IPR029062">
    <property type="entry name" value="Class_I_gatase-like"/>
</dbReference>
<dbReference type="GO" id="GO:0004359">
    <property type="term" value="F:glutaminase activity"/>
    <property type="evidence" value="ECO:0007669"/>
    <property type="project" value="UniProtKB-EC"/>
</dbReference>
<evidence type="ECO:0000256" key="5">
    <source>
        <dbReference type="ARBA" id="ARBA00022962"/>
    </source>
</evidence>
<comment type="function">
    <text evidence="10">IGPS catalyzes the conversion of PRFAR and glutamine to IGP, AICAR and glutamate. The HisH subunit catalyzes the hydrolysis of glutamine to glutamate and ammonia as part of the synthesis of IGP and AICAR. The resulting ammonia molecule is channeled to the active site of HisF.</text>
</comment>
<evidence type="ECO:0000256" key="8">
    <source>
        <dbReference type="ARBA" id="ARBA00047838"/>
    </source>
</evidence>
<keyword evidence="10" id="KW-0963">Cytoplasm</keyword>
<dbReference type="Pfam" id="PF00117">
    <property type="entry name" value="GATase"/>
    <property type="match status" value="1"/>
</dbReference>
<evidence type="ECO:0000256" key="7">
    <source>
        <dbReference type="ARBA" id="ARBA00023239"/>
    </source>
</evidence>
<feature type="active site" evidence="10 11">
    <location>
        <position position="181"/>
    </location>
</feature>
<dbReference type="PATRIC" id="fig|1133569.4.peg.1147"/>
<keyword evidence="4 10" id="KW-0378">Hydrolase</keyword>
<dbReference type="GO" id="GO:0005737">
    <property type="term" value="C:cytoplasm"/>
    <property type="evidence" value="ECO:0007669"/>
    <property type="project" value="UniProtKB-SubCell"/>
</dbReference>
<dbReference type="PIRSF" id="PIRSF000495">
    <property type="entry name" value="Amidotransf_hisH"/>
    <property type="match status" value="1"/>
</dbReference>
<dbReference type="eggNOG" id="COG0118">
    <property type="taxonomic scope" value="Bacteria"/>
</dbReference>
<dbReference type="InterPro" id="IPR017926">
    <property type="entry name" value="GATASE"/>
</dbReference>
<dbReference type="HAMAP" id="MF_00278">
    <property type="entry name" value="HisH"/>
    <property type="match status" value="1"/>
</dbReference>
<evidence type="ECO:0000256" key="4">
    <source>
        <dbReference type="ARBA" id="ARBA00022801"/>
    </source>
</evidence>
<dbReference type="SUPFAM" id="SSF52317">
    <property type="entry name" value="Class I glutamine amidotransferase-like"/>
    <property type="match status" value="1"/>
</dbReference>
<dbReference type="GO" id="GO:0000107">
    <property type="term" value="F:imidazoleglycerol-phosphate synthase activity"/>
    <property type="evidence" value="ECO:0007669"/>
    <property type="project" value="UniProtKB-UniRule"/>
</dbReference>
<keyword evidence="5 10" id="KW-0315">Glutamine amidotransferase</keyword>
<accession>A0A0R2CJH4</accession>
<evidence type="ECO:0000256" key="6">
    <source>
        <dbReference type="ARBA" id="ARBA00023102"/>
    </source>
</evidence>
<dbReference type="PANTHER" id="PTHR42701">
    <property type="entry name" value="IMIDAZOLE GLYCEROL PHOSPHATE SYNTHASE SUBUNIT HISH"/>
    <property type="match status" value="1"/>
</dbReference>
<dbReference type="InterPro" id="IPR010139">
    <property type="entry name" value="Imidazole-glycPsynth_HisH"/>
</dbReference>
<protein>
    <recommendedName>
        <fullName evidence="10">Imidazole glycerol phosphate synthase subunit HisH</fullName>
        <ecNumber evidence="10">4.3.2.10</ecNumber>
    </recommendedName>
    <alternativeName>
        <fullName evidence="10">IGP synthase glutaminase subunit</fullName>
        <ecNumber evidence="10">3.5.1.2</ecNumber>
    </alternativeName>
    <alternativeName>
        <fullName evidence="10">IGP synthase subunit HisH</fullName>
    </alternativeName>
    <alternativeName>
        <fullName evidence="10">ImGP synthase subunit HisH</fullName>
        <shortName evidence="10">IGPS subunit HisH</shortName>
    </alternativeName>
</protein>
<evidence type="ECO:0000259" key="12">
    <source>
        <dbReference type="Pfam" id="PF00117"/>
    </source>
</evidence>
<dbReference type="Gene3D" id="3.40.50.880">
    <property type="match status" value="1"/>
</dbReference>
<proteinExistence type="inferred from homology"/>
<sequence>MLAIIDYDAGNTYNLKKAFDYLQLETVLTADKAVIEQCQGIVLPGVGAFAPAIANLQATGLDQIIKQQVKAGKPLLGICLGMQLLFDSSTEYGWHQGLGLIPGQVVAFENRPGFKVPQMGWNQNELLQSQNPFTFLADEYTYFVHSYYANCDPQYIITQVDYAIKVPAMVKCGKIYGTQFHPEKSGQVGLQVLATFAKKVVTSA</sequence>
<evidence type="ECO:0000256" key="11">
    <source>
        <dbReference type="PIRSR" id="PIRSR000495-1"/>
    </source>
</evidence>
<dbReference type="CDD" id="cd01748">
    <property type="entry name" value="GATase1_IGP_Synthase"/>
    <property type="match status" value="1"/>
</dbReference>